<organism evidence="1 2">
    <name type="scientific">Nephila pilipes</name>
    <name type="common">Giant wood spider</name>
    <name type="synonym">Nephila maculata</name>
    <dbReference type="NCBI Taxonomy" id="299642"/>
    <lineage>
        <taxon>Eukaryota</taxon>
        <taxon>Metazoa</taxon>
        <taxon>Ecdysozoa</taxon>
        <taxon>Arthropoda</taxon>
        <taxon>Chelicerata</taxon>
        <taxon>Arachnida</taxon>
        <taxon>Araneae</taxon>
        <taxon>Araneomorphae</taxon>
        <taxon>Entelegynae</taxon>
        <taxon>Araneoidea</taxon>
        <taxon>Nephilidae</taxon>
        <taxon>Nephila</taxon>
    </lineage>
</organism>
<keyword evidence="2" id="KW-1185">Reference proteome</keyword>
<reference evidence="1" key="1">
    <citation type="submission" date="2020-08" db="EMBL/GenBank/DDBJ databases">
        <title>Multicomponent nature underlies the extraordinary mechanical properties of spider dragline silk.</title>
        <authorList>
            <person name="Kono N."/>
            <person name="Nakamura H."/>
            <person name="Mori M."/>
            <person name="Yoshida Y."/>
            <person name="Ohtoshi R."/>
            <person name="Malay A.D."/>
            <person name="Moran D.A.P."/>
            <person name="Tomita M."/>
            <person name="Numata K."/>
            <person name="Arakawa K."/>
        </authorList>
    </citation>
    <scope>NUCLEOTIDE SEQUENCE</scope>
</reference>
<name>A0A8X6MU83_NEPPI</name>
<comment type="caution">
    <text evidence="1">The sequence shown here is derived from an EMBL/GenBank/DDBJ whole genome shotgun (WGS) entry which is preliminary data.</text>
</comment>
<dbReference type="EMBL" id="BMAW01051033">
    <property type="protein sequence ID" value="GFS78120.1"/>
    <property type="molecule type" value="Genomic_DNA"/>
</dbReference>
<sequence>TWPGSGFPRFRLVQGWVLYSWAVKGSVRVGWVGILEPQCPGALLGLSQKELPLELEVGDVHGLGDFVNKLRSGS</sequence>
<accession>A0A8X6MU83</accession>
<dbReference type="AlphaFoldDB" id="A0A8X6MU83"/>
<evidence type="ECO:0000313" key="2">
    <source>
        <dbReference type="Proteomes" id="UP000887013"/>
    </source>
</evidence>
<dbReference type="Proteomes" id="UP000887013">
    <property type="component" value="Unassembled WGS sequence"/>
</dbReference>
<gene>
    <name evidence="1" type="ORF">NPIL_57581</name>
</gene>
<protein>
    <submittedName>
        <fullName evidence="1">Uncharacterized protein</fullName>
    </submittedName>
</protein>
<feature type="non-terminal residue" evidence="1">
    <location>
        <position position="1"/>
    </location>
</feature>
<proteinExistence type="predicted"/>
<evidence type="ECO:0000313" key="1">
    <source>
        <dbReference type="EMBL" id="GFS78120.1"/>
    </source>
</evidence>